<proteinExistence type="predicted"/>
<feature type="compositionally biased region" description="Basic and acidic residues" evidence="1">
    <location>
        <begin position="73"/>
        <end position="86"/>
    </location>
</feature>
<feature type="chain" id="PRO_5036416285" evidence="2">
    <location>
        <begin position="22"/>
        <end position="347"/>
    </location>
</feature>
<evidence type="ECO:0000313" key="6">
    <source>
        <dbReference type="EMBL" id="CAF4717530.1"/>
    </source>
</evidence>
<name>A0A820GVF4_9BILA</name>
<protein>
    <submittedName>
        <fullName evidence="3">Uncharacterized protein</fullName>
    </submittedName>
</protein>
<evidence type="ECO:0000313" key="4">
    <source>
        <dbReference type="EMBL" id="CAF4451945.1"/>
    </source>
</evidence>
<evidence type="ECO:0000313" key="7">
    <source>
        <dbReference type="Proteomes" id="UP000663873"/>
    </source>
</evidence>
<feature type="region of interest" description="Disordered" evidence="1">
    <location>
        <begin position="195"/>
        <end position="229"/>
    </location>
</feature>
<feature type="compositionally biased region" description="Low complexity" evidence="1">
    <location>
        <begin position="200"/>
        <end position="229"/>
    </location>
</feature>
<accession>A0A820GVF4</accession>
<dbReference type="Proteomes" id="UP000663873">
    <property type="component" value="Unassembled WGS sequence"/>
</dbReference>
<dbReference type="Proteomes" id="UP000663862">
    <property type="component" value="Unassembled WGS sequence"/>
</dbReference>
<sequence length="347" mass="38275">MTVIISFISFLILLIATCSYSLPIEQQHDGSTIGYNISSGAKELLHEEEMNIQLASDEKTTEILNIDTQELLDTTRSDEPNNRDQFEYPEDISLPSSTADDDMFTSSPTISVSETISSNNSNDESSLYDSLFTTTQANTQFELGSINTHSSQSQEEISTIFADELFRNDNQTEMTTNIELLFSEPRSSIVEGLSIDGVESEPSPSVESESEVSITTESKTSKVSPSTETESYVSEVSLSSSVHTFNEPNGLVGDDQLADKPARIDYDKIVQSSEEIEEIATFDSTEPGKIAVITISINHKSITSQVEKSHTESDRNLIVSYHPTESYRIPGQGIDVGTTGRNRLNFR</sequence>
<dbReference type="Proteomes" id="UP000663848">
    <property type="component" value="Unassembled WGS sequence"/>
</dbReference>
<dbReference type="EMBL" id="CAJOBQ010001072">
    <property type="protein sequence ID" value="CAF4451945.1"/>
    <property type="molecule type" value="Genomic_DNA"/>
</dbReference>
<dbReference type="Proteomes" id="UP000663838">
    <property type="component" value="Unassembled WGS sequence"/>
</dbReference>
<organism evidence="3 7">
    <name type="scientific">Rotaria socialis</name>
    <dbReference type="NCBI Taxonomy" id="392032"/>
    <lineage>
        <taxon>Eukaryota</taxon>
        <taxon>Metazoa</taxon>
        <taxon>Spiralia</taxon>
        <taxon>Gnathifera</taxon>
        <taxon>Rotifera</taxon>
        <taxon>Eurotatoria</taxon>
        <taxon>Bdelloidea</taxon>
        <taxon>Philodinida</taxon>
        <taxon>Philodinidae</taxon>
        <taxon>Rotaria</taxon>
    </lineage>
</organism>
<evidence type="ECO:0000256" key="2">
    <source>
        <dbReference type="SAM" id="SignalP"/>
    </source>
</evidence>
<keyword evidence="7" id="KW-1185">Reference proteome</keyword>
<evidence type="ECO:0000313" key="3">
    <source>
        <dbReference type="EMBL" id="CAF4281320.1"/>
    </source>
</evidence>
<evidence type="ECO:0000313" key="5">
    <source>
        <dbReference type="EMBL" id="CAF4513966.1"/>
    </source>
</evidence>
<evidence type="ECO:0000256" key="1">
    <source>
        <dbReference type="SAM" id="MobiDB-lite"/>
    </source>
</evidence>
<dbReference type="EMBL" id="CAJOBS010000171">
    <property type="protein sequence ID" value="CAF4513966.1"/>
    <property type="molecule type" value="Genomic_DNA"/>
</dbReference>
<feature type="compositionally biased region" description="Polar residues" evidence="1">
    <location>
        <begin position="94"/>
        <end position="124"/>
    </location>
</feature>
<reference evidence="3" key="1">
    <citation type="submission" date="2021-02" db="EMBL/GenBank/DDBJ databases">
        <authorList>
            <person name="Nowell W R."/>
        </authorList>
    </citation>
    <scope>NUCLEOTIDE SEQUENCE</scope>
</reference>
<feature type="region of interest" description="Disordered" evidence="1">
    <location>
        <begin position="72"/>
        <end position="124"/>
    </location>
</feature>
<comment type="caution">
    <text evidence="3">The sequence shown here is derived from an EMBL/GenBank/DDBJ whole genome shotgun (WGS) entry which is preliminary data.</text>
</comment>
<gene>
    <name evidence="6" type="ORF">QYT958_LOCUS18754</name>
    <name evidence="5" type="ORF">TOA249_LOCUS4478</name>
    <name evidence="4" type="ORF">TSG867_LOCUS17066</name>
    <name evidence="3" type="ORF">UJA718_LOCUS11405</name>
</gene>
<dbReference type="AlphaFoldDB" id="A0A820GVF4"/>
<dbReference type="EMBL" id="CAJOBP010001397">
    <property type="protein sequence ID" value="CAF4281320.1"/>
    <property type="molecule type" value="Genomic_DNA"/>
</dbReference>
<feature type="signal peptide" evidence="2">
    <location>
        <begin position="1"/>
        <end position="21"/>
    </location>
</feature>
<keyword evidence="2" id="KW-0732">Signal</keyword>
<dbReference type="EMBL" id="CAJOBR010003005">
    <property type="protein sequence ID" value="CAF4717530.1"/>
    <property type="molecule type" value="Genomic_DNA"/>
</dbReference>